<evidence type="ECO:0000313" key="3">
    <source>
        <dbReference type="EMBL" id="EFQ82291.1"/>
    </source>
</evidence>
<dbReference type="HOGENOM" id="CLU_072301_0_2_11"/>
<keyword evidence="2" id="KW-0472">Membrane</keyword>
<comment type="subcellular location">
    <subcellularLocation>
        <location evidence="1">Membrane</location>
    </subcellularLocation>
</comment>
<proteinExistence type="predicted"/>
<dbReference type="EMBL" id="ACLF03000008">
    <property type="protein sequence ID" value="EFQ82291.1"/>
    <property type="molecule type" value="Genomic_DNA"/>
</dbReference>
<dbReference type="GO" id="GO:0016020">
    <property type="term" value="C:membrane"/>
    <property type="evidence" value="ECO:0007669"/>
    <property type="project" value="UniProtKB-SubCell"/>
</dbReference>
<dbReference type="eggNOG" id="ENOG503303V">
    <property type="taxonomic scope" value="Bacteria"/>
</dbReference>
<keyword evidence="4" id="KW-1185">Reference proteome</keyword>
<accession>E2SEJ4</accession>
<dbReference type="RefSeq" id="WP_007078681.1">
    <property type="nucleotide sequence ID" value="NZ_CM001024.1"/>
</dbReference>
<dbReference type="PANTHER" id="PTHR37042:SF4">
    <property type="entry name" value="OUTER MEMBRANE PROTEIN RV1973"/>
    <property type="match status" value="1"/>
</dbReference>
<comment type="caution">
    <text evidence="3">The sequence shown here is derived from an EMBL/GenBank/DDBJ whole genome shotgun (WGS) entry which is preliminary data.</text>
</comment>
<dbReference type="STRING" id="585531.HMPREF0063_12453"/>
<dbReference type="OrthoDB" id="3395172at2"/>
<dbReference type="Proteomes" id="UP000003111">
    <property type="component" value="Unassembled WGS sequence"/>
</dbReference>
<dbReference type="PANTHER" id="PTHR37042">
    <property type="entry name" value="OUTER MEMBRANE PROTEIN RV1973"/>
    <property type="match status" value="1"/>
</dbReference>
<gene>
    <name evidence="3" type="ORF">HMPREF0063_12453</name>
</gene>
<organism evidence="3 4">
    <name type="scientific">Aeromicrobium marinum DSM 15272</name>
    <dbReference type="NCBI Taxonomy" id="585531"/>
    <lineage>
        <taxon>Bacteria</taxon>
        <taxon>Bacillati</taxon>
        <taxon>Actinomycetota</taxon>
        <taxon>Actinomycetes</taxon>
        <taxon>Propionibacteriales</taxon>
        <taxon>Nocardioidaceae</taxon>
        <taxon>Aeromicrobium</taxon>
    </lineage>
</organism>
<evidence type="ECO:0008006" key="5">
    <source>
        <dbReference type="Google" id="ProtNLM"/>
    </source>
</evidence>
<name>E2SEJ4_9ACTN</name>
<evidence type="ECO:0000256" key="1">
    <source>
        <dbReference type="ARBA" id="ARBA00004370"/>
    </source>
</evidence>
<evidence type="ECO:0000313" key="4">
    <source>
        <dbReference type="Proteomes" id="UP000003111"/>
    </source>
</evidence>
<reference evidence="3" key="1">
    <citation type="submission" date="2010-08" db="EMBL/GenBank/DDBJ databases">
        <authorList>
            <person name="Muzny D."/>
            <person name="Qin X."/>
            <person name="Buhay C."/>
            <person name="Dugan-Rocha S."/>
            <person name="Ding Y."/>
            <person name="Chen G."/>
            <person name="Hawes A."/>
            <person name="Holder M."/>
            <person name="Jhangiani S."/>
            <person name="Johnson A."/>
            <person name="Khan Z."/>
            <person name="Li Z."/>
            <person name="Liu W."/>
            <person name="Liu X."/>
            <person name="Perez L."/>
            <person name="Shen H."/>
            <person name="Wang Q."/>
            <person name="Watt J."/>
            <person name="Xi L."/>
            <person name="Xin Y."/>
            <person name="Zhou J."/>
            <person name="Deng J."/>
            <person name="Jiang H."/>
            <person name="Liu Y."/>
            <person name="Qu J."/>
            <person name="Song X.-Z."/>
            <person name="Zhang L."/>
            <person name="Villasana D."/>
            <person name="Johnson A."/>
            <person name="Liu J."/>
            <person name="Liyanage D."/>
            <person name="Lorensuhewa L."/>
            <person name="Robinson T."/>
            <person name="Song A."/>
            <person name="Song B.-B."/>
            <person name="Dinh H."/>
            <person name="Thornton R."/>
            <person name="Coyle M."/>
            <person name="Francisco L."/>
            <person name="Jackson L."/>
            <person name="Javaid M."/>
            <person name="Korchina V."/>
            <person name="Kovar C."/>
            <person name="Mata R."/>
            <person name="Mathew T."/>
            <person name="Ngo R."/>
            <person name="Nguyen L."/>
            <person name="Nguyen N."/>
            <person name="Okwuonu G."/>
            <person name="Ongeri F."/>
            <person name="Pham C."/>
            <person name="Simmons D."/>
            <person name="Wilczek-Boney K."/>
            <person name="Hale W."/>
            <person name="Jakkamsetti A."/>
            <person name="Pham P."/>
            <person name="Ruth R."/>
            <person name="San Lucas F."/>
            <person name="Warren J."/>
            <person name="Zhang J."/>
            <person name="Zhao Z."/>
            <person name="Zhou C."/>
            <person name="Zhu D."/>
            <person name="Lee S."/>
            <person name="Bess C."/>
            <person name="Blankenburg K."/>
            <person name="Forbes L."/>
            <person name="Fu Q."/>
            <person name="Gubbala S."/>
            <person name="Hirani K."/>
            <person name="Jayaseelan J.C."/>
            <person name="Lara F."/>
            <person name="Munidasa M."/>
            <person name="Palculict T."/>
            <person name="Patil S."/>
            <person name="Pu L.-L."/>
            <person name="Saada N."/>
            <person name="Tang L."/>
            <person name="Weissenberger G."/>
            <person name="Zhu Y."/>
            <person name="Hemphill L."/>
            <person name="Shang Y."/>
            <person name="Youmans B."/>
            <person name="Ayvaz T."/>
            <person name="Ross M."/>
            <person name="Santibanez J."/>
            <person name="Aqrawi P."/>
            <person name="Gross S."/>
            <person name="Joshi V."/>
            <person name="Fowler G."/>
            <person name="Nazareth L."/>
            <person name="Reid J."/>
            <person name="Worley K."/>
            <person name="Petrosino J."/>
            <person name="Highlander S."/>
            <person name="Gibbs R."/>
        </authorList>
    </citation>
    <scope>NUCLEOTIDE SEQUENCE [LARGE SCALE GENOMIC DNA]</scope>
    <source>
        <strain evidence="3">DSM 15272</strain>
    </source>
</reference>
<dbReference type="AlphaFoldDB" id="E2SEJ4"/>
<protein>
    <recommendedName>
        <fullName evidence="5">Mce-associated membrane protein</fullName>
    </recommendedName>
</protein>
<sequence length="168" mass="18076">MSRRRTVDVVLGVLLVGLCGWMVLFAVQGGGAVPGTTAAEEQAEQYADIRLAARETTLAFLEVDHTRMDELTARVLDGATGSFRQQYADSLESLKEAAVSQESVSRGRVDEVGLSEVGPDLATAFVAAGSEVQNAGTGGEVEDRFWRIKLTLVNEDGRWLVSQLEFVG</sequence>
<evidence type="ECO:0000256" key="2">
    <source>
        <dbReference type="ARBA" id="ARBA00023136"/>
    </source>
</evidence>